<evidence type="ECO:0000313" key="1">
    <source>
        <dbReference type="EMBL" id="MDQ0457102.1"/>
    </source>
</evidence>
<keyword evidence="2" id="KW-1185">Reference proteome</keyword>
<sequence length="102" mass="11171">MGMFFLRKSSATGHHAELGLIGLSRCEGCCEALLAACTTKAGKNRPPARQCGDYLLKMRSFLTNGSLLEKQRSIDARVWHGFTAMREDGAGEAGRVKDRILK</sequence>
<name>A0ABU0IHG3_9HYPH</name>
<accession>A0ABU0IHG3</accession>
<comment type="caution">
    <text evidence="1">The sequence shown here is derived from an EMBL/GenBank/DDBJ whole genome shotgun (WGS) entry which is preliminary data.</text>
</comment>
<dbReference type="RefSeq" id="WP_307159285.1">
    <property type="nucleotide sequence ID" value="NZ_JAUSWH010000012.1"/>
</dbReference>
<dbReference type="Proteomes" id="UP001235269">
    <property type="component" value="Unassembled WGS sequence"/>
</dbReference>
<organism evidence="1 2">
    <name type="scientific">Rhizobium paknamense</name>
    <dbReference type="NCBI Taxonomy" id="1206817"/>
    <lineage>
        <taxon>Bacteria</taxon>
        <taxon>Pseudomonadati</taxon>
        <taxon>Pseudomonadota</taxon>
        <taxon>Alphaproteobacteria</taxon>
        <taxon>Hyphomicrobiales</taxon>
        <taxon>Rhizobiaceae</taxon>
        <taxon>Rhizobium/Agrobacterium group</taxon>
        <taxon>Rhizobium</taxon>
    </lineage>
</organism>
<dbReference type="EMBL" id="JAUSWH010000012">
    <property type="protein sequence ID" value="MDQ0457102.1"/>
    <property type="molecule type" value="Genomic_DNA"/>
</dbReference>
<proteinExistence type="predicted"/>
<protein>
    <submittedName>
        <fullName evidence="1">Uncharacterized protein</fullName>
    </submittedName>
</protein>
<evidence type="ECO:0000313" key="2">
    <source>
        <dbReference type="Proteomes" id="UP001235269"/>
    </source>
</evidence>
<gene>
    <name evidence="1" type="ORF">QO005_003449</name>
</gene>
<reference evidence="1 2" key="1">
    <citation type="submission" date="2023-07" db="EMBL/GenBank/DDBJ databases">
        <title>Genomic Encyclopedia of Type Strains, Phase IV (KMG-IV): sequencing the most valuable type-strain genomes for metagenomic binning, comparative biology and taxonomic classification.</title>
        <authorList>
            <person name="Goeker M."/>
        </authorList>
    </citation>
    <scope>NUCLEOTIDE SEQUENCE [LARGE SCALE GENOMIC DNA]</scope>
    <source>
        <strain evidence="1 2">DSM 100301</strain>
    </source>
</reference>